<dbReference type="RefSeq" id="WP_212554154.1">
    <property type="nucleotide sequence ID" value="NZ_JAGXOE010000034.1"/>
</dbReference>
<organism evidence="1 2">
    <name type="scientific">Tsukamurella paurometabola</name>
    <name type="common">Corynebacterium paurometabolum</name>
    <dbReference type="NCBI Taxonomy" id="2061"/>
    <lineage>
        <taxon>Bacteria</taxon>
        <taxon>Bacillati</taxon>
        <taxon>Actinomycetota</taxon>
        <taxon>Actinomycetes</taxon>
        <taxon>Mycobacteriales</taxon>
        <taxon>Tsukamurellaceae</taxon>
        <taxon>Tsukamurella</taxon>
    </lineage>
</organism>
<evidence type="ECO:0000313" key="1">
    <source>
        <dbReference type="EMBL" id="MBS4102436.1"/>
    </source>
</evidence>
<protein>
    <submittedName>
        <fullName evidence="1">Uncharacterized protein</fullName>
    </submittedName>
</protein>
<keyword evidence="2" id="KW-1185">Reference proteome</keyword>
<proteinExistence type="predicted"/>
<gene>
    <name evidence="1" type="ORF">KFZ73_14460</name>
</gene>
<dbReference type="EMBL" id="JAGXOE010000034">
    <property type="protein sequence ID" value="MBS4102436.1"/>
    <property type="molecule type" value="Genomic_DNA"/>
</dbReference>
<comment type="caution">
    <text evidence="1">The sequence shown here is derived from an EMBL/GenBank/DDBJ whole genome shotgun (WGS) entry which is preliminary data.</text>
</comment>
<evidence type="ECO:0000313" key="2">
    <source>
        <dbReference type="Proteomes" id="UP000676853"/>
    </source>
</evidence>
<dbReference type="Proteomes" id="UP000676853">
    <property type="component" value="Unassembled WGS sequence"/>
</dbReference>
<name>A0ABS5NDT0_TSUPA</name>
<accession>A0ABS5NDT0</accession>
<sequence>MIDPVKAAGDAARAWWQSPASRGAVDTPEAYAARLALEPLREAWGELYDYEDDAEVEAGVHVALERMEKLLFSAAEIEARQVAEEARAKERIRRLISRTAGQEVTFEWGTETT</sequence>
<reference evidence="1 2" key="1">
    <citation type="submission" date="2021-04" db="EMBL/GenBank/DDBJ databases">
        <title>Whole genome sequence analysis of a thiophenic sulfur metabolizing bacteria.</title>
        <authorList>
            <person name="Akhtar N."/>
            <person name="Akram J."/>
            <person name="Aslam A."/>
        </authorList>
    </citation>
    <scope>NUCLEOTIDE SEQUENCE [LARGE SCALE GENOMIC DNA]</scope>
    <source>
        <strain evidence="1 2">3OW</strain>
    </source>
</reference>